<proteinExistence type="predicted"/>
<organism evidence="1 2">
    <name type="scientific">Eretmocerus hayati</name>
    <dbReference type="NCBI Taxonomy" id="131215"/>
    <lineage>
        <taxon>Eukaryota</taxon>
        <taxon>Metazoa</taxon>
        <taxon>Ecdysozoa</taxon>
        <taxon>Arthropoda</taxon>
        <taxon>Hexapoda</taxon>
        <taxon>Insecta</taxon>
        <taxon>Pterygota</taxon>
        <taxon>Neoptera</taxon>
        <taxon>Endopterygota</taxon>
        <taxon>Hymenoptera</taxon>
        <taxon>Apocrita</taxon>
        <taxon>Proctotrupomorpha</taxon>
        <taxon>Chalcidoidea</taxon>
        <taxon>Aphelinidae</taxon>
        <taxon>Aphelininae</taxon>
        <taxon>Eretmocerus</taxon>
    </lineage>
</organism>
<accession>A0ACC2P4W3</accession>
<sequence>MDDQTVVVGMSDGMISIRRDEPDCGKNTSRSSRLESKSPTRYPQFEDRDLNVSETLKEVMSKHDALLRKFEYSKALDQALMNQVVMKSPYITVAVFQELIRRNGLVQALAGRDRKSLGNVLKFIIRHVGSIIFGSTLIVVSNSILGEYTGELHGREI</sequence>
<name>A0ACC2P4W3_9HYME</name>
<gene>
    <name evidence="1" type="ORF">QAD02_012602</name>
</gene>
<dbReference type="EMBL" id="CM056742">
    <property type="protein sequence ID" value="KAJ8676815.1"/>
    <property type="molecule type" value="Genomic_DNA"/>
</dbReference>
<dbReference type="Proteomes" id="UP001239111">
    <property type="component" value="Chromosome 2"/>
</dbReference>
<keyword evidence="2" id="KW-1185">Reference proteome</keyword>
<reference evidence="1" key="1">
    <citation type="submission" date="2023-04" db="EMBL/GenBank/DDBJ databases">
        <title>A chromosome-level genome assembly of the parasitoid wasp Eretmocerus hayati.</title>
        <authorList>
            <person name="Zhong Y."/>
            <person name="Liu S."/>
            <person name="Liu Y."/>
        </authorList>
    </citation>
    <scope>NUCLEOTIDE SEQUENCE</scope>
    <source>
        <strain evidence="1">ZJU_SS_LIU_2023</strain>
    </source>
</reference>
<comment type="caution">
    <text evidence="1">The sequence shown here is derived from an EMBL/GenBank/DDBJ whole genome shotgun (WGS) entry which is preliminary data.</text>
</comment>
<evidence type="ECO:0000313" key="1">
    <source>
        <dbReference type="EMBL" id="KAJ8676815.1"/>
    </source>
</evidence>
<evidence type="ECO:0000313" key="2">
    <source>
        <dbReference type="Proteomes" id="UP001239111"/>
    </source>
</evidence>
<protein>
    <submittedName>
        <fullName evidence="1">Uncharacterized protein</fullName>
    </submittedName>
</protein>